<dbReference type="InterPro" id="IPR007886">
    <property type="entry name" value="AlaDH/PNT_N"/>
</dbReference>
<proteinExistence type="predicted"/>
<accession>A0A6V8NIW3</accession>
<comment type="caution">
    <text evidence="2">The sequence shown here is derived from an EMBL/GenBank/DDBJ whole genome shotgun (WGS) entry which is preliminary data.</text>
</comment>
<dbReference type="Pfam" id="PF05222">
    <property type="entry name" value="AlaDh_PNT_N"/>
    <property type="match status" value="1"/>
</dbReference>
<dbReference type="Gene3D" id="3.40.50.720">
    <property type="entry name" value="NAD(P)-binding Rossmann-like Domain"/>
    <property type="match status" value="2"/>
</dbReference>
<dbReference type="AlphaFoldDB" id="A0A6V8NIW3"/>
<dbReference type="SUPFAM" id="SSF52283">
    <property type="entry name" value="Formate/glycerate dehydrogenase catalytic domain-like"/>
    <property type="match status" value="1"/>
</dbReference>
<evidence type="ECO:0000259" key="1">
    <source>
        <dbReference type="SMART" id="SM01003"/>
    </source>
</evidence>
<name>A0A6V8NIW3_9ACTN</name>
<feature type="domain" description="Alanine dehydrogenase/pyridine nucleotide transhydrogenase N-terminal" evidence="1">
    <location>
        <begin position="2"/>
        <end position="127"/>
    </location>
</feature>
<dbReference type="GO" id="GO:0005886">
    <property type="term" value="C:plasma membrane"/>
    <property type="evidence" value="ECO:0007669"/>
    <property type="project" value="TreeGrafter"/>
</dbReference>
<protein>
    <submittedName>
        <fullName evidence="2">Alanine dehydrogenase</fullName>
    </submittedName>
</protein>
<dbReference type="GO" id="GO:0000286">
    <property type="term" value="F:alanine dehydrogenase activity"/>
    <property type="evidence" value="ECO:0007669"/>
    <property type="project" value="TreeGrafter"/>
</dbReference>
<gene>
    <name evidence="2" type="ORF">HKBW3S03_01699</name>
</gene>
<dbReference type="PANTHER" id="PTHR42795:SF1">
    <property type="entry name" value="ALANINE DEHYDROGENASE"/>
    <property type="match status" value="1"/>
</dbReference>
<organism evidence="2 3">
    <name type="scientific">Candidatus Hakubella thermalkaliphila</name>
    <dbReference type="NCBI Taxonomy" id="2754717"/>
    <lineage>
        <taxon>Bacteria</taxon>
        <taxon>Bacillati</taxon>
        <taxon>Actinomycetota</taxon>
        <taxon>Actinomycetota incertae sedis</taxon>
        <taxon>Candidatus Hakubellales</taxon>
        <taxon>Candidatus Hakubellaceae</taxon>
        <taxon>Candidatus Hakubella</taxon>
    </lineage>
</organism>
<dbReference type="Proteomes" id="UP000574717">
    <property type="component" value="Unassembled WGS sequence"/>
</dbReference>
<dbReference type="PANTHER" id="PTHR42795">
    <property type="entry name" value="ALANINE DEHYDROGENASE"/>
    <property type="match status" value="1"/>
</dbReference>
<sequence>MDEMRVSVVPSGVEALVSAGHRVLIERNAGSGAGFLDQAYEQAGAELMLDGQAVWGQADLIVKVKEPLPLEYGLMRAEQTIFTFLHLAAAPELAVALASKKAVAVAYETIQQTDRSLPLLEPMSEIAGKMSIQVGASF</sequence>
<dbReference type="GO" id="GO:0006524">
    <property type="term" value="P:alanine catabolic process"/>
    <property type="evidence" value="ECO:0007669"/>
    <property type="project" value="TreeGrafter"/>
</dbReference>
<evidence type="ECO:0000313" key="3">
    <source>
        <dbReference type="Proteomes" id="UP000574717"/>
    </source>
</evidence>
<reference evidence="2 3" key="1">
    <citation type="journal article" date="2020" name="Front. Microbiol.">
        <title>Single-cell genomics of novel Actinobacteria with the Wood-Ljungdahl pathway discovered in a serpentinizing system.</title>
        <authorList>
            <person name="Merino N."/>
            <person name="Kawai M."/>
            <person name="Boyd E.S."/>
            <person name="Colman D.R."/>
            <person name="McGlynn S.E."/>
            <person name="Nealson K.H."/>
            <person name="Kurokawa K."/>
            <person name="Hongoh Y."/>
        </authorList>
    </citation>
    <scope>NUCLEOTIDE SEQUENCE [LARGE SCALE GENOMIC DNA]</scope>
    <source>
        <strain evidence="2 3">S03</strain>
    </source>
</reference>
<dbReference type="EMBL" id="BLRU01000292">
    <property type="protein sequence ID" value="GFP20198.1"/>
    <property type="molecule type" value="Genomic_DNA"/>
</dbReference>
<evidence type="ECO:0000313" key="2">
    <source>
        <dbReference type="EMBL" id="GFP20198.1"/>
    </source>
</evidence>
<dbReference type="SMART" id="SM01003">
    <property type="entry name" value="AlaDh_PNT_N"/>
    <property type="match status" value="1"/>
</dbReference>